<evidence type="ECO:0008006" key="3">
    <source>
        <dbReference type="Google" id="ProtNLM"/>
    </source>
</evidence>
<accession>A0ABX2D9K1</accession>
<proteinExistence type="predicted"/>
<dbReference type="Pfam" id="PF03400">
    <property type="entry name" value="DDE_Tnp_IS1"/>
    <property type="match status" value="1"/>
</dbReference>
<reference evidence="1 2" key="1">
    <citation type="journal article" date="2020" name="Sci. Rep.">
        <title>A novel cyanobacterial geosmin producer, revising GeoA distribution and dispersion patterns in Bacteria.</title>
        <authorList>
            <person name="Churro C."/>
            <person name="Semedo-Aguiar A.P."/>
            <person name="Silva A.D."/>
            <person name="Pereira-Leal J.B."/>
            <person name="Leite R.B."/>
        </authorList>
    </citation>
    <scope>NUCLEOTIDE SEQUENCE [LARGE SCALE GENOMIC DNA]</scope>
    <source>
        <strain evidence="1 2">IPMA8</strain>
    </source>
</reference>
<gene>
    <name evidence="1" type="ORF">E5S67_06457</name>
</gene>
<comment type="caution">
    <text evidence="1">The sequence shown here is derived from an EMBL/GenBank/DDBJ whole genome shotgun (WGS) entry which is preliminary data.</text>
</comment>
<dbReference type="EMBL" id="SRRZ01000311">
    <property type="protein sequence ID" value="NQE38672.1"/>
    <property type="molecule type" value="Genomic_DNA"/>
</dbReference>
<dbReference type="InterPro" id="IPR005063">
    <property type="entry name" value="Transposase_27"/>
</dbReference>
<dbReference type="Proteomes" id="UP000702425">
    <property type="component" value="Unassembled WGS sequence"/>
</dbReference>
<evidence type="ECO:0000313" key="1">
    <source>
        <dbReference type="EMBL" id="NQE38672.1"/>
    </source>
</evidence>
<protein>
    <recommendedName>
        <fullName evidence="3">Transposase</fullName>
    </recommendedName>
</protein>
<name>A0ABX2D9K1_9CYAN</name>
<organism evidence="1 2">
    <name type="scientific">Microcoleus asticus IPMA8</name>
    <dbReference type="NCBI Taxonomy" id="2563858"/>
    <lineage>
        <taxon>Bacteria</taxon>
        <taxon>Bacillati</taxon>
        <taxon>Cyanobacteriota</taxon>
        <taxon>Cyanophyceae</taxon>
        <taxon>Oscillatoriophycideae</taxon>
        <taxon>Oscillatoriales</taxon>
        <taxon>Microcoleaceae</taxon>
        <taxon>Microcoleus</taxon>
        <taxon>Microcoleus asticus</taxon>
    </lineage>
</organism>
<evidence type="ECO:0000313" key="2">
    <source>
        <dbReference type="Proteomes" id="UP000702425"/>
    </source>
</evidence>
<keyword evidence="2" id="KW-1185">Reference proteome</keyword>
<sequence length="112" mass="12771">MQTKSEIVGVYIGARNEVAARGLWNSLPPLYRQCAVAYTDFWADGAAVLPSKRHQAVGKETGKTSYIERFNNTLRQRVSRLVRKTLSFSKSLENHIGAIWYFIHHYNTSLLV</sequence>